<dbReference type="OrthoDB" id="9795247at2"/>
<comment type="similarity">
    <text evidence="1">Belongs to the ROK (NagC/XylR) family.</text>
</comment>
<proteinExistence type="inferred from homology"/>
<dbReference type="EMBL" id="SPPD01000011">
    <property type="protein sequence ID" value="TFU97409.1"/>
    <property type="molecule type" value="Genomic_DNA"/>
</dbReference>
<dbReference type="PANTHER" id="PTHR18964:SF170">
    <property type="entry name" value="SUGAR KINASE"/>
    <property type="match status" value="1"/>
</dbReference>
<dbReference type="InterPro" id="IPR000600">
    <property type="entry name" value="ROK"/>
</dbReference>
<dbReference type="Gene3D" id="3.30.420.40">
    <property type="match status" value="2"/>
</dbReference>
<dbReference type="PANTHER" id="PTHR18964">
    <property type="entry name" value="ROK (REPRESSOR, ORF, KINASE) FAMILY"/>
    <property type="match status" value="1"/>
</dbReference>
<dbReference type="AlphaFoldDB" id="A0A4Y9JBT0"/>
<dbReference type="SUPFAM" id="SSF53067">
    <property type="entry name" value="Actin-like ATPase domain"/>
    <property type="match status" value="1"/>
</dbReference>
<protein>
    <submittedName>
        <fullName evidence="2">ROK family protein</fullName>
    </submittedName>
</protein>
<organism evidence="2 3">
    <name type="scientific">Streptococcus cuniculi</name>
    <dbReference type="NCBI Taxonomy" id="1432788"/>
    <lineage>
        <taxon>Bacteria</taxon>
        <taxon>Bacillati</taxon>
        <taxon>Bacillota</taxon>
        <taxon>Bacilli</taxon>
        <taxon>Lactobacillales</taxon>
        <taxon>Streptococcaceae</taxon>
        <taxon>Streptococcus</taxon>
    </lineage>
</organism>
<dbReference type="InterPro" id="IPR043129">
    <property type="entry name" value="ATPase_NBD"/>
</dbReference>
<dbReference type="Pfam" id="PF00480">
    <property type="entry name" value="ROK"/>
    <property type="match status" value="1"/>
</dbReference>
<dbReference type="RefSeq" id="WP_135182283.1">
    <property type="nucleotide sequence ID" value="NZ_JADGKZ010000011.1"/>
</dbReference>
<sequence length="286" mass="31856">MAVRCFDIGGTGVKSALIGQDKILRNKSERPTPDSLDALLGWMKECIQQAPAQAISISFPGAVNPQTGFIEGISAVPYIHGVSWYQLLEEYQLPIFIENDANCVGLSQLAVDQQTSNFLCVVCGTGIGGAVILNRRLMRGPKAYAGEFGCMVIDGLEEPVQNWSQIASTGSLVRYVEKHSPRLDFRWNGRHIFEEAQKGDEICVAAIERMIHNMALGLMNLYYVLDPEIIYIGGGISQNKEWIDRIIKRLEEMTENYEGFPVRPKIAACTYYQDANLMGAYMNSFQ</sequence>
<dbReference type="CDD" id="cd24152">
    <property type="entry name" value="ASKHA_NBD_ROK-like"/>
    <property type="match status" value="1"/>
</dbReference>
<name>A0A4Y9JBT0_9STRE</name>
<evidence type="ECO:0000256" key="1">
    <source>
        <dbReference type="ARBA" id="ARBA00006479"/>
    </source>
</evidence>
<reference evidence="2 3" key="1">
    <citation type="submission" date="2019-03" db="EMBL/GenBank/DDBJ databases">
        <title>Diversity of the mouse oral microbiome.</title>
        <authorList>
            <person name="Joseph S."/>
            <person name="Aduse-Opoku J."/>
            <person name="Curtis M."/>
            <person name="Wade W."/>
            <person name="Hashim A."/>
        </authorList>
    </citation>
    <scope>NUCLEOTIDE SEQUENCE [LARGE SCALE GENOMIC DNA]</scope>
    <source>
        <strain evidence="2 3">WM131</strain>
    </source>
</reference>
<gene>
    <name evidence="2" type="ORF">E4T82_07805</name>
</gene>
<comment type="caution">
    <text evidence="2">The sequence shown here is derived from an EMBL/GenBank/DDBJ whole genome shotgun (WGS) entry which is preliminary data.</text>
</comment>
<evidence type="ECO:0000313" key="2">
    <source>
        <dbReference type="EMBL" id="TFU97409.1"/>
    </source>
</evidence>
<evidence type="ECO:0000313" key="3">
    <source>
        <dbReference type="Proteomes" id="UP000297253"/>
    </source>
</evidence>
<accession>A0A4Y9JBT0</accession>
<dbReference type="Proteomes" id="UP000297253">
    <property type="component" value="Unassembled WGS sequence"/>
</dbReference>